<evidence type="ECO:0000313" key="2">
    <source>
        <dbReference type="Proteomes" id="UP000008895"/>
    </source>
</evidence>
<dbReference type="EMBL" id="CP002113">
    <property type="protein sequence ID" value="AEK23342.1"/>
    <property type="molecule type" value="Genomic_DNA"/>
</dbReference>
<dbReference type="OrthoDB" id="6225685at2"/>
<name>F9YPE8_CAPCC</name>
<evidence type="ECO:0000313" key="1">
    <source>
        <dbReference type="EMBL" id="AEK23342.1"/>
    </source>
</evidence>
<protein>
    <recommendedName>
        <fullName evidence="3">Sugar-binding protein</fullName>
    </recommendedName>
</protein>
<dbReference type="RefSeq" id="WP_013997332.1">
    <property type="nucleotide sequence ID" value="NC_015846.1"/>
</dbReference>
<dbReference type="AlphaFoldDB" id="F9YPE8"/>
<reference evidence="1 2" key="1">
    <citation type="journal article" date="2011" name="J. Bacteriol.">
        <title>Complete genome sequence of the dog commensal and human pathogen Capnocytophaga canimorsus strain 5.</title>
        <authorList>
            <person name="Manfredi P."/>
            <person name="Pagni M."/>
            <person name="Cornelis G.R."/>
        </authorList>
    </citation>
    <scope>NUCLEOTIDE SEQUENCE [LARGE SCALE GENOMIC DNA]</scope>
    <source>
        <strain evidence="2">5</strain>
    </source>
</reference>
<dbReference type="KEGG" id="ccm:Ccan_12260"/>
<proteinExistence type="predicted"/>
<gene>
    <name evidence="1" type="ordered locus">Ccan_12260</name>
</gene>
<sequence>MNKVKKEIRKIYFLNGNTTEITYQKPKRIITKEYDLHGNITLHHIEEVIDGKFVVSPKSKIFENQYNIWNKLSNVKVFQNHKMIRQESFFYHHFSQKYISIISEDNCIEKEVYCDSGKIIRKESYTLGETNEAKIVEYKYDELHDTLIAIDYSNNGNLIGYENFEYDDNKKLISWKKEYRSAEDITKEFAYYEQGQQ</sequence>
<dbReference type="Proteomes" id="UP000008895">
    <property type="component" value="Chromosome"/>
</dbReference>
<organism evidence="1 2">
    <name type="scientific">Capnocytophaga canimorsus (strain 5)</name>
    <dbReference type="NCBI Taxonomy" id="860228"/>
    <lineage>
        <taxon>Bacteria</taxon>
        <taxon>Pseudomonadati</taxon>
        <taxon>Bacteroidota</taxon>
        <taxon>Flavobacteriia</taxon>
        <taxon>Flavobacteriales</taxon>
        <taxon>Flavobacteriaceae</taxon>
        <taxon>Capnocytophaga</taxon>
    </lineage>
</organism>
<dbReference type="eggNOG" id="ENOG50310YK">
    <property type="taxonomic scope" value="Bacteria"/>
</dbReference>
<evidence type="ECO:0008006" key="3">
    <source>
        <dbReference type="Google" id="ProtNLM"/>
    </source>
</evidence>
<dbReference type="HOGENOM" id="CLU_1381930_0_0_10"/>
<accession>F9YPE8</accession>
<keyword evidence="2" id="KW-1185">Reference proteome</keyword>